<dbReference type="InterPro" id="IPR038076">
    <property type="entry name" value="MgtE_N_sf"/>
</dbReference>
<comment type="function">
    <text evidence="9">Acts as a magnesium transporter.</text>
</comment>
<proteinExistence type="inferred from homology"/>
<evidence type="ECO:0000256" key="3">
    <source>
        <dbReference type="ARBA" id="ARBA00022448"/>
    </source>
</evidence>
<dbReference type="InterPro" id="IPR006667">
    <property type="entry name" value="SLC41_membr_dom"/>
</dbReference>
<reference evidence="12" key="1">
    <citation type="journal article" date="2023" name="Int. J. Syst. Evol. Microbiol.">
        <title>Claveliimonas bilis gen. nov., sp. nov., deoxycholic acid-producing bacteria isolated from human faeces, and reclassification of Sellimonas monacensis Zenner et al. 2021 as Claveliimonas monacensis comb. nov.</title>
        <authorList>
            <person name="Hisatomi A."/>
            <person name="Kastawa N.W.E.P.G."/>
            <person name="Song I."/>
            <person name="Ohkuma M."/>
            <person name="Fukiya S."/>
            <person name="Sakamoto M."/>
        </authorList>
    </citation>
    <scope>NUCLEOTIDE SEQUENCE [LARGE SCALE GENOMIC DNA]</scope>
    <source>
        <strain evidence="12">12BBH14</strain>
    </source>
</reference>
<dbReference type="PROSITE" id="PS51371">
    <property type="entry name" value="CBS"/>
    <property type="match status" value="1"/>
</dbReference>
<dbReference type="CDD" id="cd04606">
    <property type="entry name" value="CBS_pair_Mg_transporter"/>
    <property type="match status" value="1"/>
</dbReference>
<dbReference type="Pfam" id="PF01769">
    <property type="entry name" value="MgtE"/>
    <property type="match status" value="1"/>
</dbReference>
<dbReference type="InterPro" id="IPR046342">
    <property type="entry name" value="CBS_dom_sf"/>
</dbReference>
<comment type="caution">
    <text evidence="9">Lacks conserved residue(s) required for the propagation of feature annotation.</text>
</comment>
<dbReference type="InterPro" id="IPR036739">
    <property type="entry name" value="SLC41_membr_dom_sf"/>
</dbReference>
<comment type="subcellular location">
    <subcellularLocation>
        <location evidence="9">Cell membrane</location>
        <topology evidence="9">Multi-pass membrane protein</topology>
    </subcellularLocation>
    <subcellularLocation>
        <location evidence="1">Membrane</location>
        <topology evidence="1">Multi-pass membrane protein</topology>
    </subcellularLocation>
</comment>
<dbReference type="InterPro" id="IPR006669">
    <property type="entry name" value="MgtE_transporter"/>
</dbReference>
<dbReference type="SMART" id="SM00924">
    <property type="entry name" value="MgtE_N"/>
    <property type="match status" value="1"/>
</dbReference>
<dbReference type="Proteomes" id="UP001305815">
    <property type="component" value="Chromosome"/>
</dbReference>
<evidence type="ECO:0000313" key="12">
    <source>
        <dbReference type="Proteomes" id="UP001305815"/>
    </source>
</evidence>
<evidence type="ECO:0000256" key="1">
    <source>
        <dbReference type="ARBA" id="ARBA00004141"/>
    </source>
</evidence>
<evidence type="ECO:0000259" key="10">
    <source>
        <dbReference type="PROSITE" id="PS51371"/>
    </source>
</evidence>
<keyword evidence="8" id="KW-0129">CBS domain</keyword>
<keyword evidence="9" id="KW-1003">Cell membrane</keyword>
<dbReference type="Gene3D" id="1.25.60.10">
    <property type="entry name" value="MgtE N-terminal domain-like"/>
    <property type="match status" value="1"/>
</dbReference>
<dbReference type="SUPFAM" id="SSF158791">
    <property type="entry name" value="MgtE N-terminal domain-like"/>
    <property type="match status" value="1"/>
</dbReference>
<sequence length="461" mass="51946">MEEKEMYEKEYEEREELTEERILEMLEERRFKELKEELENNMYPVDLADLMEDFNQKQLVMVFRLLAKEEAAETFTYMDSDLREMLINGLTDSELEEVMEEMYLDDTVDVLEEMPANVVDRLLMATDEEKRQQINQLLQYPEDSAGSVMNVEYIALRREMTVAESILKIRQVGLNKETIYTCYVTEKRKLIGVVDVKELLTTSESKTIEEIMDTNMLYAHTTDDQEDVANIITKYGLIALPIVDHEMCMVGIVTVDDAMEVLQEETTEDISIMAGVSPNDESYFGTTVLEHVKSRLPWLLFLMLSATVTQMIMNHYESALAVMPQLAGFIPMLMGTGGNCGSQSSTLMIRGLAVGEIEFGDLFKVIFKEVRVAVLISLILSTVNGIRILIMGQGDILVALTIGMTMACTIILAKIVGCTLPLVAKKVGLDPAIMATPLISTLVDISTVTVYFAIVSAVFKI</sequence>
<dbReference type="PANTHER" id="PTHR43773:SF1">
    <property type="entry name" value="MAGNESIUM TRANSPORTER MGTE"/>
    <property type="match status" value="1"/>
</dbReference>
<evidence type="ECO:0000256" key="2">
    <source>
        <dbReference type="ARBA" id="ARBA00009749"/>
    </source>
</evidence>
<keyword evidence="12" id="KW-1185">Reference proteome</keyword>
<feature type="domain" description="CBS" evidence="10">
    <location>
        <begin position="212"/>
        <end position="268"/>
    </location>
</feature>
<keyword evidence="3 9" id="KW-0813">Transport</keyword>
<accession>A0ABM8I417</accession>
<keyword evidence="6 9" id="KW-1133">Transmembrane helix</keyword>
<keyword evidence="9" id="KW-0479">Metal-binding</keyword>
<dbReference type="Pfam" id="PF03448">
    <property type="entry name" value="MgtE_N"/>
    <property type="match status" value="1"/>
</dbReference>
<evidence type="ECO:0000256" key="4">
    <source>
        <dbReference type="ARBA" id="ARBA00022692"/>
    </source>
</evidence>
<keyword evidence="4 9" id="KW-0812">Transmembrane</keyword>
<feature type="transmembrane region" description="Helical" evidence="9">
    <location>
        <begin position="372"/>
        <end position="390"/>
    </location>
</feature>
<evidence type="ECO:0000313" key="11">
    <source>
        <dbReference type="EMBL" id="BDZ77719.1"/>
    </source>
</evidence>
<feature type="transmembrane region" description="Helical" evidence="9">
    <location>
        <begin position="396"/>
        <end position="423"/>
    </location>
</feature>
<evidence type="ECO:0000256" key="6">
    <source>
        <dbReference type="ARBA" id="ARBA00022989"/>
    </source>
</evidence>
<evidence type="ECO:0000256" key="7">
    <source>
        <dbReference type="ARBA" id="ARBA00023136"/>
    </source>
</evidence>
<dbReference type="SUPFAM" id="SSF161093">
    <property type="entry name" value="MgtE membrane domain-like"/>
    <property type="match status" value="1"/>
</dbReference>
<comment type="subunit">
    <text evidence="9">Homodimer.</text>
</comment>
<evidence type="ECO:0000256" key="5">
    <source>
        <dbReference type="ARBA" id="ARBA00022842"/>
    </source>
</evidence>
<dbReference type="EMBL" id="AP027742">
    <property type="protein sequence ID" value="BDZ77719.1"/>
    <property type="molecule type" value="Genomic_DNA"/>
</dbReference>
<comment type="similarity">
    <text evidence="2 9">Belongs to the SLC41A transporter family.</text>
</comment>
<dbReference type="SMART" id="SM00116">
    <property type="entry name" value="CBS"/>
    <property type="match status" value="2"/>
</dbReference>
<dbReference type="PANTHER" id="PTHR43773">
    <property type="entry name" value="MAGNESIUM TRANSPORTER MGTE"/>
    <property type="match status" value="1"/>
</dbReference>
<dbReference type="Gene3D" id="3.10.580.10">
    <property type="entry name" value="CBS-domain"/>
    <property type="match status" value="1"/>
</dbReference>
<evidence type="ECO:0000256" key="9">
    <source>
        <dbReference type="RuleBase" id="RU362011"/>
    </source>
</evidence>
<keyword evidence="7 9" id="KW-0472">Membrane</keyword>
<dbReference type="NCBIfam" id="TIGR00400">
    <property type="entry name" value="mgtE"/>
    <property type="match status" value="1"/>
</dbReference>
<name>A0ABM8I417_9FIRM</name>
<dbReference type="Pfam" id="PF00571">
    <property type="entry name" value="CBS"/>
    <property type="match status" value="1"/>
</dbReference>
<dbReference type="InterPro" id="IPR006668">
    <property type="entry name" value="Mg_transptr_MgtE_intracell_dom"/>
</dbReference>
<keyword evidence="5 9" id="KW-0460">Magnesium</keyword>
<dbReference type="SUPFAM" id="SSF54631">
    <property type="entry name" value="CBS-domain pair"/>
    <property type="match status" value="1"/>
</dbReference>
<gene>
    <name evidence="11" type="ORF">Lac1_19020</name>
</gene>
<protein>
    <recommendedName>
        <fullName evidence="9">Magnesium transporter MgtE</fullName>
    </recommendedName>
</protein>
<organism evidence="11 12">
    <name type="scientific">Claveliimonas bilis</name>
    <dbReference type="NCBI Taxonomy" id="3028070"/>
    <lineage>
        <taxon>Bacteria</taxon>
        <taxon>Bacillati</taxon>
        <taxon>Bacillota</taxon>
        <taxon>Clostridia</taxon>
        <taxon>Lachnospirales</taxon>
        <taxon>Lachnospiraceae</taxon>
        <taxon>Claveliimonas</taxon>
    </lineage>
</organism>
<evidence type="ECO:0000256" key="8">
    <source>
        <dbReference type="PROSITE-ProRule" id="PRU00703"/>
    </source>
</evidence>
<dbReference type="Gene3D" id="1.10.357.20">
    <property type="entry name" value="SLC41 divalent cation transporters, integral membrane domain"/>
    <property type="match status" value="1"/>
</dbReference>
<feature type="transmembrane region" description="Helical" evidence="9">
    <location>
        <begin position="435"/>
        <end position="459"/>
    </location>
</feature>
<dbReference type="InterPro" id="IPR000644">
    <property type="entry name" value="CBS_dom"/>
</dbReference>